<accession>A0A1L6J9M1</accession>
<dbReference type="SUPFAM" id="SSF56935">
    <property type="entry name" value="Porins"/>
    <property type="match status" value="1"/>
</dbReference>
<reference evidence="17 19" key="3">
    <citation type="submission" date="2018-07" db="EMBL/GenBank/DDBJ databases">
        <title>Genomic and Epidemiologic Investigation of an Indolent Hospital Outbreak.</title>
        <authorList>
            <person name="Johnson R.C."/>
            <person name="Deming C."/>
            <person name="Conlan S."/>
            <person name="Zellmer C.J."/>
            <person name="Michelin A.V."/>
            <person name="Lee-Lin S."/>
            <person name="Thomas P.J."/>
            <person name="Park M."/>
            <person name="Weingarten R.A."/>
            <person name="Less J."/>
            <person name="Dekker J.P."/>
            <person name="Frank K.M."/>
            <person name="Musser K.A."/>
            <person name="Mcquiston J.R."/>
            <person name="Henderson D.K."/>
            <person name="Lau A.F."/>
            <person name="Palmore T.N."/>
            <person name="Segre J.A."/>
        </authorList>
    </citation>
    <scope>NUCLEOTIDE SEQUENCE [LARGE SCALE GENOMIC DNA]</scope>
    <source>
        <strain evidence="17 19">SK-NIH.Env10_0317</strain>
    </source>
</reference>
<dbReference type="Pfam" id="PF07715">
    <property type="entry name" value="Plug"/>
    <property type="match status" value="1"/>
</dbReference>
<evidence type="ECO:0000256" key="2">
    <source>
        <dbReference type="ARBA" id="ARBA00022448"/>
    </source>
</evidence>
<evidence type="ECO:0000259" key="15">
    <source>
        <dbReference type="Pfam" id="PF07715"/>
    </source>
</evidence>
<comment type="subcellular location">
    <subcellularLocation>
        <location evidence="1 11">Cell outer membrane</location>
        <topology evidence="1 11">Multi-pass membrane protein</topology>
    </subcellularLocation>
</comment>
<keyword evidence="6" id="KW-0408">Iron</keyword>
<name>A0A1L6J9M1_9SPHN</name>
<keyword evidence="17" id="KW-0675">Receptor</keyword>
<evidence type="ECO:0000256" key="10">
    <source>
        <dbReference type="ARBA" id="ARBA00023237"/>
    </source>
</evidence>
<comment type="similarity">
    <text evidence="11 12">Belongs to the TonB-dependent receptor family.</text>
</comment>
<dbReference type="EMBL" id="QQWO01000013">
    <property type="protein sequence ID" value="RSV01147.1"/>
    <property type="molecule type" value="Genomic_DNA"/>
</dbReference>
<protein>
    <submittedName>
        <fullName evidence="17">TonB-dependent receptor</fullName>
    </submittedName>
</protein>
<keyword evidence="3 11" id="KW-1134">Transmembrane beta strand</keyword>
<evidence type="ECO:0000256" key="6">
    <source>
        <dbReference type="ARBA" id="ARBA00023004"/>
    </source>
</evidence>
<dbReference type="PROSITE" id="PS52016">
    <property type="entry name" value="TONB_DEPENDENT_REC_3"/>
    <property type="match status" value="1"/>
</dbReference>
<dbReference type="InterPro" id="IPR036942">
    <property type="entry name" value="Beta-barrel_TonB_sf"/>
</dbReference>
<evidence type="ECO:0000256" key="1">
    <source>
        <dbReference type="ARBA" id="ARBA00004571"/>
    </source>
</evidence>
<keyword evidence="10 11" id="KW-0998">Cell outer membrane</keyword>
<evidence type="ECO:0000313" key="18">
    <source>
        <dbReference type="Proteomes" id="UP000185161"/>
    </source>
</evidence>
<dbReference type="Pfam" id="PF00593">
    <property type="entry name" value="TonB_dep_Rec_b-barrel"/>
    <property type="match status" value="1"/>
</dbReference>
<keyword evidence="2 11" id="KW-0813">Transport</keyword>
<keyword evidence="9 11" id="KW-0472">Membrane</keyword>
<dbReference type="RefSeq" id="WP_075151368.1">
    <property type="nucleotide sequence ID" value="NZ_CP018820.1"/>
</dbReference>
<evidence type="ECO:0000256" key="7">
    <source>
        <dbReference type="ARBA" id="ARBA00023065"/>
    </source>
</evidence>
<evidence type="ECO:0000256" key="8">
    <source>
        <dbReference type="ARBA" id="ARBA00023077"/>
    </source>
</evidence>
<evidence type="ECO:0000256" key="4">
    <source>
        <dbReference type="ARBA" id="ARBA00022496"/>
    </source>
</evidence>
<evidence type="ECO:0000256" key="11">
    <source>
        <dbReference type="PROSITE-ProRule" id="PRU01360"/>
    </source>
</evidence>
<evidence type="ECO:0000313" key="17">
    <source>
        <dbReference type="EMBL" id="RSV01147.1"/>
    </source>
</evidence>
<feature type="region of interest" description="Disordered" evidence="13">
    <location>
        <begin position="22"/>
        <end position="42"/>
    </location>
</feature>
<evidence type="ECO:0000259" key="14">
    <source>
        <dbReference type="Pfam" id="PF00593"/>
    </source>
</evidence>
<evidence type="ECO:0000313" key="19">
    <source>
        <dbReference type="Proteomes" id="UP000286681"/>
    </source>
</evidence>
<dbReference type="InterPro" id="IPR012910">
    <property type="entry name" value="Plug_dom"/>
</dbReference>
<evidence type="ECO:0000313" key="16">
    <source>
        <dbReference type="EMBL" id="APR52547.1"/>
    </source>
</evidence>
<dbReference type="InterPro" id="IPR000531">
    <property type="entry name" value="Beta-barrel_TonB"/>
</dbReference>
<keyword evidence="5 11" id="KW-0812">Transmembrane</keyword>
<evidence type="ECO:0000256" key="13">
    <source>
        <dbReference type="SAM" id="MobiDB-lite"/>
    </source>
</evidence>
<feature type="domain" description="TonB-dependent receptor-like beta-barrel" evidence="14">
    <location>
        <begin position="258"/>
        <end position="686"/>
    </location>
</feature>
<dbReference type="Proteomes" id="UP000286681">
    <property type="component" value="Unassembled WGS sequence"/>
</dbReference>
<keyword evidence="7" id="KW-0406">Ion transport</keyword>
<dbReference type="PANTHER" id="PTHR32552:SF81">
    <property type="entry name" value="TONB-DEPENDENT OUTER MEMBRANE RECEPTOR"/>
    <property type="match status" value="1"/>
</dbReference>
<keyword evidence="4" id="KW-0410">Iron transport</keyword>
<reference evidence="18" key="2">
    <citation type="submission" date="2016-12" db="EMBL/GenBank/DDBJ databases">
        <title>Whole genome sequencing of Sphingomonas sp. ABOJV.</title>
        <authorList>
            <person name="Conlan S."/>
            <person name="Thomas P.J."/>
            <person name="Mullikin J."/>
            <person name="Palmore T.N."/>
            <person name="Frank K.M."/>
            <person name="Segre J.A."/>
        </authorList>
    </citation>
    <scope>NUCLEOTIDE SEQUENCE [LARGE SCALE GENOMIC DNA]</scope>
    <source>
        <strain evidence="18">ABOJV</strain>
    </source>
</reference>
<gene>
    <name evidence="16" type="ORF">BRX40_08965</name>
    <name evidence="17" type="ORF">CA257_15125</name>
</gene>
<dbReference type="GeneID" id="44132688"/>
<organism evidence="16 18">
    <name type="scientific">Sphingomonas koreensis</name>
    <dbReference type="NCBI Taxonomy" id="93064"/>
    <lineage>
        <taxon>Bacteria</taxon>
        <taxon>Pseudomonadati</taxon>
        <taxon>Pseudomonadota</taxon>
        <taxon>Alphaproteobacteria</taxon>
        <taxon>Sphingomonadales</taxon>
        <taxon>Sphingomonadaceae</taxon>
        <taxon>Sphingomonas</taxon>
    </lineage>
</organism>
<dbReference type="CDD" id="cd01347">
    <property type="entry name" value="ligand_gated_channel"/>
    <property type="match status" value="1"/>
</dbReference>
<dbReference type="AlphaFoldDB" id="A0A1L6J9M1"/>
<feature type="domain" description="TonB-dependent receptor plug" evidence="15">
    <location>
        <begin position="47"/>
        <end position="149"/>
    </location>
</feature>
<reference evidence="16" key="1">
    <citation type="submission" date="2016-12" db="EMBL/GenBank/DDBJ databases">
        <title>Whole genome sequencing of Sphingomonas koreensis.</title>
        <authorList>
            <person name="Conlan S."/>
            <person name="Thomas P.J."/>
            <person name="Mullikin J."/>
            <person name="Palmore T.N."/>
            <person name="Frank K.M."/>
            <person name="Segre J.A."/>
        </authorList>
    </citation>
    <scope>NUCLEOTIDE SEQUENCE</scope>
    <source>
        <strain evidence="16">ABOJV</strain>
    </source>
</reference>
<dbReference type="EMBL" id="CP018820">
    <property type="protein sequence ID" value="APR52547.1"/>
    <property type="molecule type" value="Genomic_DNA"/>
</dbReference>
<dbReference type="GO" id="GO:0009279">
    <property type="term" value="C:cell outer membrane"/>
    <property type="evidence" value="ECO:0007669"/>
    <property type="project" value="UniProtKB-SubCell"/>
</dbReference>
<evidence type="ECO:0000256" key="5">
    <source>
        <dbReference type="ARBA" id="ARBA00022692"/>
    </source>
</evidence>
<dbReference type="Proteomes" id="UP000185161">
    <property type="component" value="Chromosome"/>
</dbReference>
<keyword evidence="8 12" id="KW-0798">TonB box</keyword>
<dbReference type="PANTHER" id="PTHR32552">
    <property type="entry name" value="FERRICHROME IRON RECEPTOR-RELATED"/>
    <property type="match status" value="1"/>
</dbReference>
<evidence type="ECO:0000256" key="12">
    <source>
        <dbReference type="RuleBase" id="RU003357"/>
    </source>
</evidence>
<evidence type="ECO:0000256" key="9">
    <source>
        <dbReference type="ARBA" id="ARBA00023136"/>
    </source>
</evidence>
<dbReference type="KEGG" id="skr:BRX40_08965"/>
<dbReference type="GO" id="GO:0006826">
    <property type="term" value="P:iron ion transport"/>
    <property type="evidence" value="ECO:0007669"/>
    <property type="project" value="UniProtKB-KW"/>
</dbReference>
<dbReference type="InterPro" id="IPR039426">
    <property type="entry name" value="TonB-dep_rcpt-like"/>
</dbReference>
<keyword evidence="18" id="KW-1185">Reference proteome</keyword>
<evidence type="ECO:0000256" key="3">
    <source>
        <dbReference type="ARBA" id="ARBA00022452"/>
    </source>
</evidence>
<dbReference type="Gene3D" id="2.40.170.20">
    <property type="entry name" value="TonB-dependent receptor, beta-barrel domain"/>
    <property type="match status" value="1"/>
</dbReference>
<dbReference type="OrthoDB" id="9775095at2"/>
<dbReference type="STRING" id="93064.BRX40_08965"/>
<sequence>MKGVHWGSAIAGALIVSTGPALAEQQDEQRSPEGEVIVTGQKRQSTLQDSDTAITVLDAKAIHEARLRDFSQLDDIVPNVQFNQGGQLGNVFITIRGVESNPFIVNRAAVYIDGIPFRELTNAVLSQVDSIEVLRGPQGTLYGANSESGLIVIRTRNPADRPERELRATGSLYSAAGGYALEGYMSEPLVEDRLSASLAVKYSDEATWMRNRAPGVNEPGRIGELFVHSKLRWTPSVDTTVNATAYVLDINAPGLFDNDFFPLDVELYDRTYGAFNGGRRSGRSRYFHDAPKRTDETEYVLGLSATQRLGSGTIDAALSYRHDKSDSRGLDFDFTAMPTAAGRDASDERVWNAELRYSSDQALPLNFIAGVAWFRDTKDNQKSTFVGPGTMDSYIAAPVQTRTIESASAFGSVRWKLPFLPKVTLSAGLRYDRTSQDATQRAGQLDLGGGSILYYTDARLKASDEAVLPRFSATWEPSDDVTFYATAAKGTIPGGFNLAATQEGISDPDVLRYRSESMWSYEIGLRLRSADGKLRGSGAIFQIDSDNWQEIRVLTDANGRPVSSDFIGSSASVRSRGAEVEASWRPTEAFSLSGSFGYADSVYRYLFNGTENLAGNRVKLVPEYDANLTARYTHSSGPFVRAAVNFTGAMALDERSYRTQAATTTIDLQLGYEKHGWTARLFADNLTDERRMGGLGFENLTFGTDGNVYGSLEAPRVVGIEIERRF</sequence>
<proteinExistence type="inferred from homology"/>